<keyword evidence="2" id="KW-1185">Reference proteome</keyword>
<dbReference type="EMBL" id="JANBQF010001727">
    <property type="protein sequence ID" value="KAJ1996628.1"/>
    <property type="molecule type" value="Genomic_DNA"/>
</dbReference>
<reference evidence="1" key="1">
    <citation type="submission" date="2022-07" db="EMBL/GenBank/DDBJ databases">
        <title>Phylogenomic reconstructions and comparative analyses of Kickxellomycotina fungi.</title>
        <authorList>
            <person name="Reynolds N.K."/>
            <person name="Stajich J.E."/>
            <person name="Barry K."/>
            <person name="Grigoriev I.V."/>
            <person name="Crous P."/>
            <person name="Smith M.E."/>
        </authorList>
    </citation>
    <scope>NUCLEOTIDE SEQUENCE</scope>
    <source>
        <strain evidence="1">IMI 214461</strain>
    </source>
</reference>
<feature type="non-terminal residue" evidence="1">
    <location>
        <position position="279"/>
    </location>
</feature>
<protein>
    <submittedName>
        <fullName evidence="1">Uncharacterized protein</fullName>
    </submittedName>
</protein>
<dbReference type="PANTHER" id="PTHR12616:SF8">
    <property type="entry name" value="VACUOLAR PROTEIN SORTING-ASSOCIATED PROTEIN 8 HOMOLOG"/>
    <property type="match status" value="1"/>
</dbReference>
<dbReference type="GO" id="GO:0006623">
    <property type="term" value="P:protein targeting to vacuole"/>
    <property type="evidence" value="ECO:0007669"/>
    <property type="project" value="InterPro"/>
</dbReference>
<dbReference type="GO" id="GO:0030897">
    <property type="term" value="C:HOPS complex"/>
    <property type="evidence" value="ECO:0007669"/>
    <property type="project" value="TreeGrafter"/>
</dbReference>
<proteinExistence type="predicted"/>
<dbReference type="GO" id="GO:0034058">
    <property type="term" value="P:endosomal vesicle fusion"/>
    <property type="evidence" value="ECO:0007669"/>
    <property type="project" value="TreeGrafter"/>
</dbReference>
<dbReference type="Proteomes" id="UP001150907">
    <property type="component" value="Unassembled WGS sequence"/>
</dbReference>
<comment type="caution">
    <text evidence="1">The sequence shown here is derived from an EMBL/GenBank/DDBJ whole genome shotgun (WGS) entry which is preliminary data.</text>
</comment>
<sequence>MQLVVDTLFVLTTPVGSDSSGVLTKRQNGLLSSFALTLYATRFPLIYLTDEVVAAWTDNLLQLDDPSTRVEREQAFELLFQLNPPQSYADYIEPTRRAGFFRVLESIYCTLGQYDLALQTHLDHPDYVQHRAVFLTIKELAASKLPTALEGIAKFARGSAVELVETDAEAFVRTVEAVSTLNHNVIVATLANHPQVQFAYLRSLLDPSPDAAARSASRQNLLATDERAPPNIGLADEQHIVVYPFRSLVPNSDQRSSKHPQEFHERYLELLCQYNPGNV</sequence>
<dbReference type="GO" id="GO:0005770">
    <property type="term" value="C:late endosome"/>
    <property type="evidence" value="ECO:0007669"/>
    <property type="project" value="TreeGrafter"/>
</dbReference>
<dbReference type="AlphaFoldDB" id="A0A9W8BCX2"/>
<evidence type="ECO:0000313" key="1">
    <source>
        <dbReference type="EMBL" id="KAJ1996628.1"/>
    </source>
</evidence>
<name>A0A9W8BCX2_9FUNG</name>
<gene>
    <name evidence="1" type="ORF">H4R26_006123</name>
</gene>
<evidence type="ECO:0000313" key="2">
    <source>
        <dbReference type="Proteomes" id="UP001150907"/>
    </source>
</evidence>
<accession>A0A9W8BCX2</accession>
<dbReference type="OrthoDB" id="289913at2759"/>
<dbReference type="InterPro" id="IPR045111">
    <property type="entry name" value="Vps41/Vps8"/>
</dbReference>
<organism evidence="1 2">
    <name type="scientific">Coemansia thaxteri</name>
    <dbReference type="NCBI Taxonomy" id="2663907"/>
    <lineage>
        <taxon>Eukaryota</taxon>
        <taxon>Fungi</taxon>
        <taxon>Fungi incertae sedis</taxon>
        <taxon>Zoopagomycota</taxon>
        <taxon>Kickxellomycotina</taxon>
        <taxon>Kickxellomycetes</taxon>
        <taxon>Kickxellales</taxon>
        <taxon>Kickxellaceae</taxon>
        <taxon>Coemansia</taxon>
    </lineage>
</organism>
<dbReference type="PANTHER" id="PTHR12616">
    <property type="entry name" value="VACUOLAR PROTEIN SORTING VPS41"/>
    <property type="match status" value="1"/>
</dbReference>